<dbReference type="Proteomes" id="UP001195903">
    <property type="component" value="Unassembled WGS sequence"/>
</dbReference>
<feature type="region of interest" description="Disordered" evidence="1">
    <location>
        <begin position="132"/>
        <end position="168"/>
    </location>
</feature>
<name>A0ABS5V365_9GAMM</name>
<evidence type="ECO:0008006" key="5">
    <source>
        <dbReference type="Google" id="ProtNLM"/>
    </source>
</evidence>
<organism evidence="3 4">
    <name type="scientific">Shewanella jiangmenensis</name>
    <dbReference type="NCBI Taxonomy" id="2837387"/>
    <lineage>
        <taxon>Bacteria</taxon>
        <taxon>Pseudomonadati</taxon>
        <taxon>Pseudomonadota</taxon>
        <taxon>Gammaproteobacteria</taxon>
        <taxon>Alteromonadales</taxon>
        <taxon>Shewanellaceae</taxon>
        <taxon>Shewanella</taxon>
    </lineage>
</organism>
<keyword evidence="2" id="KW-0732">Signal</keyword>
<accession>A0ABS5V365</accession>
<evidence type="ECO:0000256" key="1">
    <source>
        <dbReference type="SAM" id="MobiDB-lite"/>
    </source>
</evidence>
<feature type="compositionally biased region" description="Low complexity" evidence="1">
    <location>
        <begin position="204"/>
        <end position="216"/>
    </location>
</feature>
<keyword evidence="4" id="KW-1185">Reference proteome</keyword>
<proteinExistence type="predicted"/>
<feature type="region of interest" description="Disordered" evidence="1">
    <location>
        <begin position="204"/>
        <end position="224"/>
    </location>
</feature>
<dbReference type="EMBL" id="JAHEPS010000002">
    <property type="protein sequence ID" value="MBT1444076.1"/>
    <property type="molecule type" value="Genomic_DNA"/>
</dbReference>
<protein>
    <recommendedName>
        <fullName evidence="5">YXWGXW repeat-containing protein</fullName>
    </recommendedName>
</protein>
<feature type="signal peptide" evidence="2">
    <location>
        <begin position="1"/>
        <end position="17"/>
    </location>
</feature>
<gene>
    <name evidence="3" type="ORF">KJI95_06005</name>
</gene>
<evidence type="ECO:0000313" key="4">
    <source>
        <dbReference type="Proteomes" id="UP001195903"/>
    </source>
</evidence>
<evidence type="ECO:0000313" key="3">
    <source>
        <dbReference type="EMBL" id="MBT1444076.1"/>
    </source>
</evidence>
<feature type="compositionally biased region" description="Polar residues" evidence="1">
    <location>
        <begin position="154"/>
        <end position="165"/>
    </location>
</feature>
<evidence type="ECO:0000256" key="2">
    <source>
        <dbReference type="SAM" id="SignalP"/>
    </source>
</evidence>
<sequence length="224" mass="25430">MKLVSSLGLTLSVTVAAATFFTAAFSATEVSAAERLGSTVWVGNENGLGLSYSTGGYAGNQVGASWHHNNWPSGWRPGLNWGGHWNSPWYGPWRDPFYRDPFYRDPFWRYNDNRYWQQREWERDREREREAAQAERQRRLTQPRLVEPVPPAQITRSQSQSQPGSLASLPDNARVIMVNGKPRYEWQGQLYRLDWETQRYVPDAASDSAASGSNPPASNPPAKK</sequence>
<feature type="chain" id="PRO_5045328560" description="YXWGXW repeat-containing protein" evidence="2">
    <location>
        <begin position="18"/>
        <end position="224"/>
    </location>
</feature>
<dbReference type="RefSeq" id="WP_214506286.1">
    <property type="nucleotide sequence ID" value="NZ_JAHEPS010000002.1"/>
</dbReference>
<reference evidence="3 4" key="1">
    <citation type="submission" date="2021-05" db="EMBL/GenBank/DDBJ databases">
        <title>Shewanella sp. JM162201.</title>
        <authorList>
            <person name="Xu S."/>
            <person name="Li A."/>
        </authorList>
    </citation>
    <scope>NUCLEOTIDE SEQUENCE [LARGE SCALE GENOMIC DNA]</scope>
    <source>
        <strain evidence="3 4">JM162201</strain>
    </source>
</reference>
<comment type="caution">
    <text evidence="3">The sequence shown here is derived from an EMBL/GenBank/DDBJ whole genome shotgun (WGS) entry which is preliminary data.</text>
</comment>